<dbReference type="Proteomes" id="UP000070311">
    <property type="component" value="Unassembled WGS sequence"/>
</dbReference>
<dbReference type="PANTHER" id="PTHR43351:SF2">
    <property type="entry name" value="L(+)-TARTRATE DEHYDRATASE SUBUNIT BETA-RELATED"/>
    <property type="match status" value="1"/>
</dbReference>
<dbReference type="InterPro" id="IPR004647">
    <property type="entry name" value="Fe-S_hydro-lyase_TtdB-typ_cat"/>
</dbReference>
<dbReference type="EMBL" id="LHYD01000019">
    <property type="protein sequence ID" value="KXB05327.1"/>
    <property type="molecule type" value="Genomic_DNA"/>
</dbReference>
<evidence type="ECO:0000259" key="3">
    <source>
        <dbReference type="Pfam" id="PF05683"/>
    </source>
</evidence>
<evidence type="ECO:0000313" key="4">
    <source>
        <dbReference type="EMBL" id="KXB05327.1"/>
    </source>
</evidence>
<evidence type="ECO:0000256" key="1">
    <source>
        <dbReference type="ARBA" id="ARBA00008876"/>
    </source>
</evidence>
<dbReference type="SUPFAM" id="SSF117457">
    <property type="entry name" value="FumA C-terminal domain-like"/>
    <property type="match status" value="1"/>
</dbReference>
<dbReference type="NCBIfam" id="TIGR00723">
    <property type="entry name" value="ttdB_fumA_fumB"/>
    <property type="match status" value="1"/>
</dbReference>
<sequence length="183" mass="20160">MNDVFQITGTIFTARDAAHKKLISEYEKGNELSVPLEDYPCFHCGPVMQKTDKKWNLISAGPTTSIRMEIFESEFMDKIGTRMFIGKGGMGEETLEALGEHGGIYAQLTGGAGSVVGEAVEEVSDVFYLDELGIPEAVWILKVKEFGPLLVTMDSHGSSLHEDVSKQIESNLKRVKKEITEEG</sequence>
<dbReference type="Pfam" id="PF05683">
    <property type="entry name" value="Fumerase_C"/>
    <property type="match status" value="1"/>
</dbReference>
<gene>
    <name evidence="4" type="ORF">AKJ50_01225</name>
</gene>
<reference evidence="4 5" key="1">
    <citation type="journal article" date="2016" name="Sci. Rep.">
        <title>Metabolic traits of an uncultured archaeal lineage -MSBL1- from brine pools of the Red Sea.</title>
        <authorList>
            <person name="Mwirichia R."/>
            <person name="Alam I."/>
            <person name="Rashid M."/>
            <person name="Vinu M."/>
            <person name="Ba-Alawi W."/>
            <person name="Anthony Kamau A."/>
            <person name="Kamanda Ngugi D."/>
            <person name="Goker M."/>
            <person name="Klenk H.P."/>
            <person name="Bajic V."/>
            <person name="Stingl U."/>
        </authorList>
    </citation>
    <scope>NUCLEOTIDE SEQUENCE [LARGE SCALE GENOMIC DNA]</scope>
    <source>
        <strain evidence="4">SCGC-AAA382A13</strain>
    </source>
</reference>
<dbReference type="GO" id="GO:0016836">
    <property type="term" value="F:hydro-lyase activity"/>
    <property type="evidence" value="ECO:0007669"/>
    <property type="project" value="InterPro"/>
</dbReference>
<evidence type="ECO:0000313" key="5">
    <source>
        <dbReference type="Proteomes" id="UP000070311"/>
    </source>
</evidence>
<proteinExistence type="inferred from homology"/>
<protein>
    <submittedName>
        <fullName evidence="4">Fumarate hydratase</fullName>
    </submittedName>
</protein>
<comment type="similarity">
    <text evidence="1">Belongs to the class-I fumarase family.</text>
</comment>
<feature type="domain" description="Fe-S hydro-lyase tartrate dehydratase beta-type catalytic" evidence="3">
    <location>
        <begin position="2"/>
        <end position="163"/>
    </location>
</feature>
<name>A0A133VFX9_9EURY</name>
<dbReference type="AlphaFoldDB" id="A0A133VFX9"/>
<keyword evidence="5" id="KW-1185">Reference proteome</keyword>
<keyword evidence="2" id="KW-0456">Lyase</keyword>
<comment type="caution">
    <text evidence="4">The sequence shown here is derived from an EMBL/GenBank/DDBJ whole genome shotgun (WGS) entry which is preliminary data.</text>
</comment>
<evidence type="ECO:0000256" key="2">
    <source>
        <dbReference type="ARBA" id="ARBA00023239"/>
    </source>
</evidence>
<dbReference type="Gene3D" id="3.20.130.10">
    <property type="entry name" value="Fe-S hydro-lyase, tartrate dehydratase beta-type, catalytic domain"/>
    <property type="match status" value="1"/>
</dbReference>
<organism evidence="4 5">
    <name type="scientific">candidate division MSBL1 archaeon SCGC-AAA382A13</name>
    <dbReference type="NCBI Taxonomy" id="1698279"/>
    <lineage>
        <taxon>Archaea</taxon>
        <taxon>Methanobacteriati</taxon>
        <taxon>Methanobacteriota</taxon>
        <taxon>candidate division MSBL1</taxon>
    </lineage>
</organism>
<accession>A0A133VFX9</accession>
<dbReference type="InterPro" id="IPR036660">
    <property type="entry name" value="Fe-S_hydroAse_TtdB_cat_sf"/>
</dbReference>
<dbReference type="PANTHER" id="PTHR43351">
    <property type="entry name" value="L(+)-TARTRATE DEHYDRATASE SUBUNIT BETA"/>
    <property type="match status" value="1"/>
</dbReference>